<dbReference type="InterPro" id="IPR018357">
    <property type="entry name" value="Hexapep_transf_CS"/>
</dbReference>
<dbReference type="PROSITE" id="PS00101">
    <property type="entry name" value="HEXAPEP_TRANSFERASES"/>
    <property type="match status" value="1"/>
</dbReference>
<dbReference type="InterPro" id="IPR011004">
    <property type="entry name" value="Trimer_LpxA-like_sf"/>
</dbReference>
<dbReference type="Gene3D" id="2.160.10.10">
    <property type="entry name" value="Hexapeptide repeat proteins"/>
    <property type="match status" value="1"/>
</dbReference>
<dbReference type="Proteomes" id="UP000003438">
    <property type="component" value="Unassembled WGS sequence"/>
</dbReference>
<gene>
    <name evidence="3" type="ORF">SUBVAR_04750</name>
</gene>
<evidence type="ECO:0000256" key="1">
    <source>
        <dbReference type="ARBA" id="ARBA00022679"/>
    </source>
</evidence>
<name>D1PK30_9FIRM</name>
<keyword evidence="2" id="KW-0677">Repeat</keyword>
<dbReference type="Pfam" id="PF00132">
    <property type="entry name" value="Hexapep"/>
    <property type="match status" value="1"/>
</dbReference>
<dbReference type="EMBL" id="ACBY02000014">
    <property type="protein sequence ID" value="EFB77128.1"/>
    <property type="molecule type" value="Genomic_DNA"/>
</dbReference>
<reference evidence="3" key="1">
    <citation type="submission" date="2009-12" db="EMBL/GenBank/DDBJ databases">
        <authorList>
            <person name="Weinstock G."/>
            <person name="Sodergren E."/>
            <person name="Clifton S."/>
            <person name="Fulton L."/>
            <person name="Fulton B."/>
            <person name="Courtney L."/>
            <person name="Fronick C."/>
            <person name="Harrison M."/>
            <person name="Strong C."/>
            <person name="Farmer C."/>
            <person name="Delahaunty K."/>
            <person name="Markovic C."/>
            <person name="Hall O."/>
            <person name="Minx P."/>
            <person name="Tomlinson C."/>
            <person name="Mitreva M."/>
            <person name="Nelson J."/>
            <person name="Hou S."/>
            <person name="Wollam A."/>
            <person name="Pepin K.H."/>
            <person name="Johnson M."/>
            <person name="Bhonagiri V."/>
            <person name="Nash W.E."/>
            <person name="Warren W."/>
            <person name="Chinwalla A."/>
            <person name="Mardis E.R."/>
            <person name="Wilson R.K."/>
        </authorList>
    </citation>
    <scope>NUCLEOTIDE SEQUENCE [LARGE SCALE GENOMIC DNA]</scope>
    <source>
        <strain evidence="3">DSM 15176</strain>
    </source>
</reference>
<proteinExistence type="predicted"/>
<dbReference type="eggNOG" id="COG0110">
    <property type="taxonomic scope" value="Bacteria"/>
</dbReference>
<protein>
    <submittedName>
        <fullName evidence="3">Bacterial transferase hexapeptide repeat protein</fullName>
    </submittedName>
</protein>
<dbReference type="InterPro" id="IPR001451">
    <property type="entry name" value="Hexapep"/>
</dbReference>
<dbReference type="AlphaFoldDB" id="D1PK30"/>
<dbReference type="InterPro" id="IPR050179">
    <property type="entry name" value="Trans_hexapeptide_repeat"/>
</dbReference>
<dbReference type="SUPFAM" id="SSF51161">
    <property type="entry name" value="Trimeric LpxA-like enzymes"/>
    <property type="match status" value="1"/>
</dbReference>
<dbReference type="PANTHER" id="PTHR43300:SF11">
    <property type="entry name" value="ACETYLTRANSFERASE RV3034C-RELATED"/>
    <property type="match status" value="1"/>
</dbReference>
<keyword evidence="1 3" id="KW-0808">Transferase</keyword>
<comment type="caution">
    <text evidence="3">The sequence shown here is derived from an EMBL/GenBank/DDBJ whole genome shotgun (WGS) entry which is preliminary data.</text>
</comment>
<dbReference type="PANTHER" id="PTHR43300">
    <property type="entry name" value="ACETYLTRANSFERASE"/>
    <property type="match status" value="1"/>
</dbReference>
<organism evidence="3 4">
    <name type="scientific">Subdoligranulum variabile DSM 15176</name>
    <dbReference type="NCBI Taxonomy" id="411471"/>
    <lineage>
        <taxon>Bacteria</taxon>
        <taxon>Bacillati</taxon>
        <taxon>Bacillota</taxon>
        <taxon>Clostridia</taxon>
        <taxon>Eubacteriales</taxon>
        <taxon>Oscillospiraceae</taxon>
        <taxon>Subdoligranulum</taxon>
    </lineage>
</organism>
<keyword evidence="4" id="KW-1185">Reference proteome</keyword>
<evidence type="ECO:0000313" key="3">
    <source>
        <dbReference type="EMBL" id="EFB77128.1"/>
    </source>
</evidence>
<dbReference type="CDD" id="cd03349">
    <property type="entry name" value="LbH_XAT"/>
    <property type="match status" value="1"/>
</dbReference>
<dbReference type="GO" id="GO:0016740">
    <property type="term" value="F:transferase activity"/>
    <property type="evidence" value="ECO:0007669"/>
    <property type="project" value="UniProtKB-KW"/>
</dbReference>
<dbReference type="HOGENOM" id="CLU_051638_5_2_9"/>
<sequence length="155" mass="18222">MSNLLREHILQRTGFLHIPGFFSIKTEGICSYTQEQRFEEYRYVDDDKRYFCEIGNDVWIGSDVIILQGVKIGNGAIVASGAVVTKDVPDFAIVGGVPAKIIRYRFTKDEINFLNQLQWWNRQEKWIQNHALYFSDIKLLKDRVEKSDERKYKRL</sequence>
<evidence type="ECO:0000313" key="4">
    <source>
        <dbReference type="Proteomes" id="UP000003438"/>
    </source>
</evidence>
<dbReference type="STRING" id="411471.SUBVAR_04750"/>
<accession>D1PK30</accession>
<evidence type="ECO:0000256" key="2">
    <source>
        <dbReference type="ARBA" id="ARBA00022737"/>
    </source>
</evidence>